<reference evidence="2" key="1">
    <citation type="journal article" date="2021" name="Mol. Plant Microbe Interact.">
        <title>Complete Genome Sequence of the Plant-Pathogenic Fungus Colletotrichum lupini.</title>
        <authorList>
            <person name="Baroncelli R."/>
            <person name="Pensec F."/>
            <person name="Da Lio D."/>
            <person name="Boufleur T."/>
            <person name="Vicente I."/>
            <person name="Sarrocco S."/>
            <person name="Picot A."/>
            <person name="Baraldi E."/>
            <person name="Sukno S."/>
            <person name="Thon M."/>
            <person name="Le Floch G."/>
        </authorList>
    </citation>
    <scope>NUCLEOTIDE SEQUENCE</scope>
    <source>
        <strain evidence="2">IMI 504893</strain>
    </source>
</reference>
<dbReference type="RefSeq" id="XP_049142903.1">
    <property type="nucleotide sequence ID" value="XM_049285760.1"/>
</dbReference>
<feature type="region of interest" description="Disordered" evidence="1">
    <location>
        <begin position="1"/>
        <end position="41"/>
    </location>
</feature>
<evidence type="ECO:0000313" key="2">
    <source>
        <dbReference type="EMBL" id="UQC81277.1"/>
    </source>
</evidence>
<dbReference type="AlphaFoldDB" id="A0A9Q8WFV5"/>
<accession>A0A9Q8WFV5</accession>
<keyword evidence="3" id="KW-1185">Reference proteome</keyword>
<dbReference type="GeneID" id="73340770"/>
<evidence type="ECO:0000256" key="1">
    <source>
        <dbReference type="SAM" id="MobiDB-lite"/>
    </source>
</evidence>
<gene>
    <name evidence="2" type="ORF">CLUP02_06763</name>
</gene>
<sequence>MKSPTKRGLQVVNSSPPSSSSPALLPGSNWGTTSNRSARLPDISKQIIGRIPSKQKELFVNYSKKTKDNVQSSLKLLIRRANDTPRTPGARPNPEPQKTQNPGPSDPPPNGLTAEEKTRQTRSAFPRTSRVATYPHPVRTRPTSKTIRHYSPNQSVNPAQIHQSCPPATAYMNHIIVHKKAGRPSPYFSTLPLITSKFMGHIIHQEREHMYTAPILGDGLETIASNFVSIDQASHKAKPPVVTKLGYLVHTHIRQPLPQFLDPLPYTCVQAHCPSVSNAERATHYYPPLNPSSRNEWVSH</sequence>
<evidence type="ECO:0000313" key="3">
    <source>
        <dbReference type="Proteomes" id="UP000830671"/>
    </source>
</evidence>
<proteinExistence type="predicted"/>
<dbReference type="KEGG" id="clup:CLUP02_06763"/>
<protein>
    <submittedName>
        <fullName evidence="2">Uncharacterized protein</fullName>
    </submittedName>
</protein>
<feature type="region of interest" description="Disordered" evidence="1">
    <location>
        <begin position="80"/>
        <end position="149"/>
    </location>
</feature>
<organism evidence="2 3">
    <name type="scientific">Colletotrichum lupini</name>
    <dbReference type="NCBI Taxonomy" id="145971"/>
    <lineage>
        <taxon>Eukaryota</taxon>
        <taxon>Fungi</taxon>
        <taxon>Dikarya</taxon>
        <taxon>Ascomycota</taxon>
        <taxon>Pezizomycotina</taxon>
        <taxon>Sordariomycetes</taxon>
        <taxon>Hypocreomycetidae</taxon>
        <taxon>Glomerellales</taxon>
        <taxon>Glomerellaceae</taxon>
        <taxon>Colletotrichum</taxon>
        <taxon>Colletotrichum acutatum species complex</taxon>
    </lineage>
</organism>
<dbReference type="Proteomes" id="UP000830671">
    <property type="component" value="Chromosome 3"/>
</dbReference>
<dbReference type="EMBL" id="CP019475">
    <property type="protein sequence ID" value="UQC81277.1"/>
    <property type="molecule type" value="Genomic_DNA"/>
</dbReference>
<name>A0A9Q8WFV5_9PEZI</name>